<dbReference type="eggNOG" id="COG2755">
    <property type="taxonomic scope" value="Bacteria"/>
</dbReference>
<evidence type="ECO:0000259" key="1">
    <source>
        <dbReference type="Pfam" id="PF13472"/>
    </source>
</evidence>
<dbReference type="Gene3D" id="3.40.50.1110">
    <property type="entry name" value="SGNH hydrolase"/>
    <property type="match status" value="1"/>
</dbReference>
<dbReference type="PANTHER" id="PTHR14209">
    <property type="entry name" value="ISOAMYL ACETATE-HYDROLYZING ESTERASE 1"/>
    <property type="match status" value="1"/>
</dbReference>
<protein>
    <submittedName>
        <fullName evidence="2">Lysophospholipase L1</fullName>
    </submittedName>
</protein>
<dbReference type="Pfam" id="PF13472">
    <property type="entry name" value="Lipase_GDSL_2"/>
    <property type="match status" value="1"/>
</dbReference>
<dbReference type="RefSeq" id="WP_074486472.1">
    <property type="nucleotide sequence ID" value="NZ_FMXP01000029.1"/>
</dbReference>
<gene>
    <name evidence="2" type="ORF">SAMN02910293_01892</name>
</gene>
<evidence type="ECO:0000313" key="3">
    <source>
        <dbReference type="Proteomes" id="UP000182508"/>
    </source>
</evidence>
<proteinExistence type="predicted"/>
<dbReference type="AlphaFoldDB" id="A0A1G6CZQ1"/>
<feature type="domain" description="SGNH hydrolase-type esterase" evidence="1">
    <location>
        <begin position="6"/>
        <end position="177"/>
    </location>
</feature>
<dbReference type="InterPro" id="IPR013830">
    <property type="entry name" value="SGNH_hydro"/>
</dbReference>
<reference evidence="2 3" key="1">
    <citation type="submission" date="2016-10" db="EMBL/GenBank/DDBJ databases">
        <authorList>
            <person name="de Groot N.N."/>
        </authorList>
    </citation>
    <scope>NUCLEOTIDE SEQUENCE [LARGE SCALE GENOMIC DNA]</scope>
    <source>
        <strain evidence="2 3">A-4</strain>
    </source>
</reference>
<dbReference type="Proteomes" id="UP000182508">
    <property type="component" value="Unassembled WGS sequence"/>
</dbReference>
<name>A0A1G6CZQ1_9STRE</name>
<sequence length="195" mass="21944">MHSALLLGDSLFARFEGMAEPHINVALKNLLPLVQIDNKAVSGDNSFDLLKILQKQTLTPSDWVFVFIGANDLAQHKQVFLGEYWENLKAIVKLLKETYPSQGICLISPPPVDESKQAYRSNYLVAKYTEVLAKVSQDYGTHFISLQDCFQNSGYPLEELTKGILDDGLHFGSLTYKLLAKEMVKVIESEEEKSF</sequence>
<evidence type="ECO:0000313" key="2">
    <source>
        <dbReference type="EMBL" id="SDB38318.1"/>
    </source>
</evidence>
<dbReference type="SUPFAM" id="SSF52266">
    <property type="entry name" value="SGNH hydrolase"/>
    <property type="match status" value="1"/>
</dbReference>
<dbReference type="EMBL" id="FMXP01000029">
    <property type="protein sequence ID" value="SDB38318.1"/>
    <property type="molecule type" value="Genomic_DNA"/>
</dbReference>
<accession>A0A1G6CZQ1</accession>
<keyword evidence="3" id="KW-1185">Reference proteome</keyword>
<dbReference type="PANTHER" id="PTHR14209:SF19">
    <property type="entry name" value="ISOAMYL ACETATE-HYDROLYZING ESTERASE 1 HOMOLOG"/>
    <property type="match status" value="1"/>
</dbReference>
<organism evidence="2 3">
    <name type="scientific">Streptococcus henryi</name>
    <dbReference type="NCBI Taxonomy" id="439219"/>
    <lineage>
        <taxon>Bacteria</taxon>
        <taxon>Bacillati</taxon>
        <taxon>Bacillota</taxon>
        <taxon>Bacilli</taxon>
        <taxon>Lactobacillales</taxon>
        <taxon>Streptococcaceae</taxon>
        <taxon>Streptococcus</taxon>
    </lineage>
</organism>
<dbReference type="InterPro" id="IPR036514">
    <property type="entry name" value="SGNH_hydro_sf"/>
</dbReference>
<dbReference type="InterPro" id="IPR045136">
    <property type="entry name" value="Iah1-like"/>
</dbReference>
<dbReference type="STRING" id="439219.SAMN02910293_01892"/>